<dbReference type="RefSeq" id="WP_136563883.1">
    <property type="nucleotide sequence ID" value="NZ_BAABLS010000009.1"/>
</dbReference>
<dbReference type="EMBL" id="STGW01000013">
    <property type="protein sequence ID" value="THV09420.1"/>
    <property type="molecule type" value="Genomic_DNA"/>
</dbReference>
<accession>A0A4S8N0W5</accession>
<keyword evidence="2" id="KW-1185">Reference proteome</keyword>
<dbReference type="AlphaFoldDB" id="A0A4S8N0W5"/>
<reference evidence="1 2" key="1">
    <citation type="journal article" date="2009" name="Int. J. Syst. Evol. Microbiol.">
        <title>Nocardioides caeni sp. nov., isolated from wastewater.</title>
        <authorList>
            <person name="Yoon J.H."/>
            <person name="Kang S.J."/>
            <person name="Park S."/>
            <person name="Kim W."/>
            <person name="Oh T.K."/>
        </authorList>
    </citation>
    <scope>NUCLEOTIDE SEQUENCE [LARGE SCALE GENOMIC DNA]</scope>
    <source>
        <strain evidence="1 2">DSM 23134</strain>
    </source>
</reference>
<proteinExistence type="predicted"/>
<protein>
    <recommendedName>
        <fullName evidence="3">Phage gp6-like head-tail connector protein</fullName>
    </recommendedName>
</protein>
<comment type="caution">
    <text evidence="1">The sequence shown here is derived from an EMBL/GenBank/DDBJ whole genome shotgun (WGS) entry which is preliminary data.</text>
</comment>
<sequence>MALVEAEALVEYLGKINAPSSAVAVADVAAATASTYTQAYCSRLRPGEPAPPVVAAVALHLAARVATNPKATRSVSTDGQSADLPVLGFTYLESLLLNPYRRRTA</sequence>
<evidence type="ECO:0008006" key="3">
    <source>
        <dbReference type="Google" id="ProtNLM"/>
    </source>
</evidence>
<dbReference type="Proteomes" id="UP000307087">
    <property type="component" value="Unassembled WGS sequence"/>
</dbReference>
<organism evidence="1 2">
    <name type="scientific">Nocardioides caeni</name>
    <dbReference type="NCBI Taxonomy" id="574700"/>
    <lineage>
        <taxon>Bacteria</taxon>
        <taxon>Bacillati</taxon>
        <taxon>Actinomycetota</taxon>
        <taxon>Actinomycetes</taxon>
        <taxon>Propionibacteriales</taxon>
        <taxon>Nocardioidaceae</taxon>
        <taxon>Nocardioides</taxon>
    </lineage>
</organism>
<gene>
    <name evidence="1" type="ORF">E9934_15900</name>
</gene>
<evidence type="ECO:0000313" key="1">
    <source>
        <dbReference type="EMBL" id="THV09420.1"/>
    </source>
</evidence>
<evidence type="ECO:0000313" key="2">
    <source>
        <dbReference type="Proteomes" id="UP000307087"/>
    </source>
</evidence>
<name>A0A4S8N0W5_9ACTN</name>